<dbReference type="PANTHER" id="PTHR10997">
    <property type="entry name" value="IMPORTIN-7, 8, 11"/>
    <property type="match status" value="1"/>
</dbReference>
<dbReference type="InterPro" id="IPR001494">
    <property type="entry name" value="Importin-beta_N"/>
</dbReference>
<proteinExistence type="predicted"/>
<dbReference type="InterPro" id="IPR011989">
    <property type="entry name" value="ARM-like"/>
</dbReference>
<gene>
    <name evidence="6" type="ordered locus">KLTH0G00792g</name>
</gene>
<evidence type="ECO:0000313" key="7">
    <source>
        <dbReference type="Proteomes" id="UP000002036"/>
    </source>
</evidence>
<dbReference type="InterPro" id="IPR056840">
    <property type="entry name" value="HEAT_IPO9_central"/>
</dbReference>
<comment type="subcellular location">
    <subcellularLocation>
        <location evidence="1">Nucleus</location>
    </subcellularLocation>
</comment>
<sequence>MICNSERTLAKMKEKLKEAIVGAQSTNGQVRENSENALWSLCSENPSATCTSLMQLACGIENAVEDRIFSLLSLRKLITMYWSAGFESYRGPPGIGDEGKRMIRESLLNLGLDDSQDTRLKNCSSYCIVQIAAVDFPDEWPTLVDSIFDAILQRQSLSALYVLNEIFDDVVSEEMFFHRGIGWQTIQLIFRILSNSDSSTQAKTASAKLYQACLLQLQSPMATSTQDYKYALSNHIQESVLLLIKVLKEHHIAKGINTSALNLQQVLLSCLNTIKTGFSKKLFTIESAQELIEFLFENFRKIAELCIDVTIDPDMKLAANEVGIQMVSLFATLMDTLTENQNWNFIVESFVIAGMISDEDAECWDNDFNVFASKETGLSTSFTVRDECEQFMQGLSGFAYNSVFNALTSALIYNESPNWKVQESILFFIQALCGNEDDEVSFNFEKTQSLLNTLRQILELEDSHILVKTRSLIALPKVIERFMETLESVKALVKDSLFHSFSLARQTPSYTVKIGCLISFTYYASFAELDSVLGPGFYGEAQRSVSAIIQELLEEAEEDTPSILLEALAPTLSSNHKTTETISFYQLALQLILKISSKHPSNIQVGLEAQDCLSNLLKSTSTEEYVTYSKTCIPLFANVLNGMIENKFAYAPIVCLSLEMLTVFIKRKPRDGCLPSDITSYVFNPLSDILINSSDDEIMQLTSDALVYLISNSEPHQLFPHLNVVLCDLEKLLSAETSDSGAIHVGNLVVVVLEKFSKQLQEIYPRILEAATKKFLGAHNVFTTENLANVFCYLVSLNPAEVINFLSSFSIDQQEQSVLCPVLSKWLESFEVLRGEKRIKENIMALSKLFFQADSRIDKIYVNGDPIPYSGDMIITRSMAKSMPEKYTRITAYQKIVKLFVAELDFQTSQTDLEKYIPMSAKKTECSTIANAEAGQEESDWEDVDDVLEYEQLQHFVDQDTFSSDRDEEDVIPGIKNVQQSTRELLISFFKEAASQNINDFKTIYDNLSENEKRILSENLV</sequence>
<evidence type="ECO:0000256" key="3">
    <source>
        <dbReference type="ARBA" id="ARBA00022927"/>
    </source>
</evidence>
<dbReference type="GO" id="GO:0005829">
    <property type="term" value="C:cytosol"/>
    <property type="evidence" value="ECO:0007669"/>
    <property type="project" value="TreeGrafter"/>
</dbReference>
<dbReference type="PANTHER" id="PTHR10997:SF9">
    <property type="entry name" value="IMPORTIN-9"/>
    <property type="match status" value="1"/>
</dbReference>
<reference evidence="6 7" key="1">
    <citation type="journal article" date="2009" name="Genome Res.">
        <title>Comparative genomics of protoploid Saccharomycetaceae.</title>
        <authorList>
            <consortium name="The Genolevures Consortium"/>
            <person name="Souciet J.-L."/>
            <person name="Dujon B."/>
            <person name="Gaillardin C."/>
            <person name="Johnston M."/>
            <person name="Baret P.V."/>
            <person name="Cliften P."/>
            <person name="Sherman D.J."/>
            <person name="Weissenbach J."/>
            <person name="Westhof E."/>
            <person name="Wincker P."/>
            <person name="Jubin C."/>
            <person name="Poulain J."/>
            <person name="Barbe V."/>
            <person name="Segurens B."/>
            <person name="Artiguenave F."/>
            <person name="Anthouard V."/>
            <person name="Vacherie B."/>
            <person name="Val M.-E."/>
            <person name="Fulton R.S."/>
            <person name="Minx P."/>
            <person name="Wilson R."/>
            <person name="Durrens P."/>
            <person name="Jean G."/>
            <person name="Marck C."/>
            <person name="Martin T."/>
            <person name="Nikolski M."/>
            <person name="Rolland T."/>
            <person name="Seret M.-L."/>
            <person name="Casaregola S."/>
            <person name="Despons L."/>
            <person name="Fairhead C."/>
            <person name="Fischer G."/>
            <person name="Lafontaine I."/>
            <person name="Leh V."/>
            <person name="Lemaire M."/>
            <person name="de Montigny J."/>
            <person name="Neuveglise C."/>
            <person name="Thierry A."/>
            <person name="Blanc-Lenfle I."/>
            <person name="Bleykasten C."/>
            <person name="Diffels J."/>
            <person name="Fritsch E."/>
            <person name="Frangeul L."/>
            <person name="Goeffon A."/>
            <person name="Jauniaux N."/>
            <person name="Kachouri-Lafond R."/>
            <person name="Payen C."/>
            <person name="Potier S."/>
            <person name="Pribylova L."/>
            <person name="Ozanne C."/>
            <person name="Richard G.-F."/>
            <person name="Sacerdot C."/>
            <person name="Straub M.-L."/>
            <person name="Talla E."/>
        </authorList>
    </citation>
    <scope>NUCLEOTIDE SEQUENCE [LARGE SCALE GENOMIC DNA]</scope>
    <source>
        <strain evidence="7">ATCC 56472 / CBS 6340 / NRRL Y-8284</strain>
    </source>
</reference>
<keyword evidence="3" id="KW-0653">Protein transport</keyword>
<dbReference type="HOGENOM" id="CLU_008920_1_1_1"/>
<dbReference type="FunCoup" id="C5DLH6">
    <property type="interactions" value="1193"/>
</dbReference>
<evidence type="ECO:0000259" key="5">
    <source>
        <dbReference type="PROSITE" id="PS50166"/>
    </source>
</evidence>
<dbReference type="KEGG" id="lth:KLTH0G00792g"/>
<protein>
    <submittedName>
        <fullName evidence="6">KLTH0G00792p</fullName>
    </submittedName>
</protein>
<dbReference type="Gene3D" id="1.25.10.10">
    <property type="entry name" value="Leucine-rich Repeat Variant"/>
    <property type="match status" value="1"/>
</dbReference>
<evidence type="ECO:0000256" key="1">
    <source>
        <dbReference type="ARBA" id="ARBA00004123"/>
    </source>
</evidence>
<evidence type="ECO:0000256" key="4">
    <source>
        <dbReference type="ARBA" id="ARBA00023242"/>
    </source>
</evidence>
<dbReference type="AlphaFoldDB" id="C5DLH6"/>
<dbReference type="InParanoid" id="C5DLH6"/>
<dbReference type="InterPro" id="IPR016024">
    <property type="entry name" value="ARM-type_fold"/>
</dbReference>
<dbReference type="OrthoDB" id="431626at2759"/>
<keyword evidence="2" id="KW-0813">Transport</keyword>
<dbReference type="EMBL" id="CU928171">
    <property type="protein sequence ID" value="CAR24637.1"/>
    <property type="molecule type" value="Genomic_DNA"/>
</dbReference>
<dbReference type="PROSITE" id="PS50166">
    <property type="entry name" value="IMPORTIN_B_NT"/>
    <property type="match status" value="1"/>
</dbReference>
<dbReference type="GO" id="GO:0005635">
    <property type="term" value="C:nuclear envelope"/>
    <property type="evidence" value="ECO:0007669"/>
    <property type="project" value="TreeGrafter"/>
</dbReference>
<dbReference type="GeneID" id="8293332"/>
<dbReference type="OMA" id="FINCIVT"/>
<organism evidence="6 7">
    <name type="scientific">Lachancea thermotolerans (strain ATCC 56472 / CBS 6340 / NRRL Y-8284)</name>
    <name type="common">Yeast</name>
    <name type="synonym">Kluyveromyces thermotolerans</name>
    <dbReference type="NCBI Taxonomy" id="559295"/>
    <lineage>
        <taxon>Eukaryota</taxon>
        <taxon>Fungi</taxon>
        <taxon>Dikarya</taxon>
        <taxon>Ascomycota</taxon>
        <taxon>Saccharomycotina</taxon>
        <taxon>Saccharomycetes</taxon>
        <taxon>Saccharomycetales</taxon>
        <taxon>Saccharomycetaceae</taxon>
        <taxon>Lachancea</taxon>
    </lineage>
</organism>
<keyword evidence="7" id="KW-1185">Reference proteome</keyword>
<dbReference type="Proteomes" id="UP000002036">
    <property type="component" value="Chromosome G"/>
</dbReference>
<accession>C5DLH6</accession>
<name>C5DLH6_LACTC</name>
<keyword evidence="4" id="KW-0539">Nucleus</keyword>
<dbReference type="STRING" id="559295.C5DLH6"/>
<dbReference type="eggNOG" id="KOG2274">
    <property type="taxonomic scope" value="Eukaryota"/>
</dbReference>
<dbReference type="SUPFAM" id="SSF48371">
    <property type="entry name" value="ARM repeat"/>
    <property type="match status" value="1"/>
</dbReference>
<dbReference type="Pfam" id="PF25018">
    <property type="entry name" value="HEAT_IPO9_c"/>
    <property type="match status" value="1"/>
</dbReference>
<feature type="domain" description="Importin N-terminal" evidence="5">
    <location>
        <begin position="34"/>
        <end position="113"/>
    </location>
</feature>
<dbReference type="GO" id="GO:0031267">
    <property type="term" value="F:small GTPase binding"/>
    <property type="evidence" value="ECO:0007669"/>
    <property type="project" value="InterPro"/>
</dbReference>
<evidence type="ECO:0000313" key="6">
    <source>
        <dbReference type="EMBL" id="CAR24637.1"/>
    </source>
</evidence>
<dbReference type="GO" id="GO:0006606">
    <property type="term" value="P:protein import into nucleus"/>
    <property type="evidence" value="ECO:0007669"/>
    <property type="project" value="TreeGrafter"/>
</dbReference>
<dbReference type="RefSeq" id="XP_002555074.1">
    <property type="nucleotide sequence ID" value="XM_002555028.1"/>
</dbReference>
<evidence type="ECO:0000256" key="2">
    <source>
        <dbReference type="ARBA" id="ARBA00022448"/>
    </source>
</evidence>